<name>A0A1B1UNJ2_9BRAD</name>
<dbReference type="OrthoDB" id="6872474at2"/>
<evidence type="ECO:0008006" key="3">
    <source>
        <dbReference type="Google" id="ProtNLM"/>
    </source>
</evidence>
<sequence length="625" mass="69354">MRILLAVGCDDYQRAAKLSGAVKDARSVFSALVGDQEHQYSPEQSRLLASPTAEHLRTSLAEILYNNTNITVFTLYFAGHAVVFDETLYIAPIDTLTDRIPATAIGFPDILRTTAGARPKQANFIIDACNSAGLGFDIGSILKRTIVGNSDTMGISFVASAAAEETAKETIEGGRFTIEFTRILRGDAFVQQARPFLSLAEIAQQIQAQGTIENQTISYWTLNLQGPNLFAKNPYFSGSAQTTDRIVAQVQRQTIGTGVHVAEFKSALAKILDGVDERALSRTLESAFSKIEPEQRTPLIYGLAEGLAIELSEANDRFLETRVYNVLCGQLLGLCPTNARTLAINELIEWHTSASRRALAQLNDAMATDRNALMLDSLSDLYELPIRLSDILGQCALFFFSQSKFSESDSKLVSDVVQKILARYGNSILALTDDQATGFLLFLEMCRRKGWSKYSEEVIGRLYHDMHENFAKCGAYSLGVEQRLLLLTERYQHSFSITKDIYNFPSDLATVILSFCALAKLDEAVDRSLISIDHTSINYFIPDNFDRFGLNEGLVGTNYTITLGRDFWRCIDLRRILLNDLLPRLNASSSSLSWQDSFCSVASALALRDRLPWHIVHKHAAEISL</sequence>
<reference evidence="1 2" key="1">
    <citation type="submission" date="2016-07" db="EMBL/GenBank/DDBJ databases">
        <title>Complete genome sequence of Bradyrhizobium icense LMTR 13T, a potential inoculant strain isolated from lima bean (Phaseolus lunatus) in Peru.</title>
        <authorList>
            <person name="Ormeno-Orrillo E."/>
            <person name="Duran D."/>
            <person name="Rogel M.A."/>
            <person name="Rey L."/>
            <person name="Imperial J."/>
            <person name="Ruiz-Argueso T."/>
            <person name="Martinez-Romero E."/>
        </authorList>
    </citation>
    <scope>NUCLEOTIDE SEQUENCE [LARGE SCALE GENOMIC DNA]</scope>
    <source>
        <strain evidence="1 2">LMTR 13</strain>
    </source>
</reference>
<evidence type="ECO:0000313" key="2">
    <source>
        <dbReference type="Proteomes" id="UP000092839"/>
    </source>
</evidence>
<protein>
    <recommendedName>
        <fullName evidence="3">Caspase family protein</fullName>
    </recommendedName>
</protein>
<dbReference type="STRING" id="1274631.LMTR13_33945"/>
<gene>
    <name evidence="1" type="ORF">LMTR13_33945</name>
</gene>
<dbReference type="Proteomes" id="UP000092839">
    <property type="component" value="Chromosome"/>
</dbReference>
<dbReference type="AlphaFoldDB" id="A0A1B1UNJ2"/>
<evidence type="ECO:0000313" key="1">
    <source>
        <dbReference type="EMBL" id="ANW04402.1"/>
    </source>
</evidence>
<keyword evidence="2" id="KW-1185">Reference proteome</keyword>
<dbReference type="KEGG" id="bic:LMTR13_33945"/>
<proteinExistence type="predicted"/>
<dbReference type="Gene3D" id="3.40.50.1460">
    <property type="match status" value="1"/>
</dbReference>
<dbReference type="EMBL" id="CP016428">
    <property type="protein sequence ID" value="ANW04402.1"/>
    <property type="molecule type" value="Genomic_DNA"/>
</dbReference>
<accession>A0A1B1UNJ2</accession>
<dbReference type="RefSeq" id="WP_065731549.1">
    <property type="nucleotide sequence ID" value="NZ_CP016428.1"/>
</dbReference>
<organism evidence="1 2">
    <name type="scientific">Bradyrhizobium icense</name>
    <dbReference type="NCBI Taxonomy" id="1274631"/>
    <lineage>
        <taxon>Bacteria</taxon>
        <taxon>Pseudomonadati</taxon>
        <taxon>Pseudomonadota</taxon>
        <taxon>Alphaproteobacteria</taxon>
        <taxon>Hyphomicrobiales</taxon>
        <taxon>Nitrobacteraceae</taxon>
        <taxon>Bradyrhizobium</taxon>
    </lineage>
</organism>